<dbReference type="AlphaFoldDB" id="A0A3L8DQT6"/>
<feature type="binding site" evidence="3">
    <location>
        <position position="112"/>
    </location>
    <ligand>
        <name>GTP</name>
        <dbReference type="ChEBI" id="CHEBI:37565"/>
    </ligand>
</feature>
<name>A0A3L8DQT6_OOCBI</name>
<evidence type="ECO:0000313" key="6">
    <source>
        <dbReference type="EMBL" id="RLU22794.1"/>
    </source>
</evidence>
<dbReference type="Pfam" id="PF00025">
    <property type="entry name" value="Arf"/>
    <property type="match status" value="1"/>
</dbReference>
<evidence type="ECO:0000256" key="1">
    <source>
        <dbReference type="ARBA" id="ARBA00022741"/>
    </source>
</evidence>
<gene>
    <name evidence="6" type="ORF">DMN91_005072</name>
</gene>
<evidence type="ECO:0000256" key="5">
    <source>
        <dbReference type="SAM" id="Phobius"/>
    </source>
</evidence>
<dbReference type="SUPFAM" id="SSF52540">
    <property type="entry name" value="P-loop containing nucleoside triphosphate hydrolases"/>
    <property type="match status" value="1"/>
</dbReference>
<keyword evidence="4" id="KW-0460">Magnesium</keyword>
<dbReference type="InterPro" id="IPR027417">
    <property type="entry name" value="P-loop_NTPase"/>
</dbReference>
<protein>
    <submittedName>
        <fullName evidence="6">Uncharacterized protein</fullName>
    </submittedName>
</protein>
<accession>A0A3L8DQT6</accession>
<feature type="binding site" evidence="4">
    <location>
        <position position="92"/>
    </location>
    <ligand>
        <name>Mg(2+)</name>
        <dbReference type="ChEBI" id="CHEBI:18420"/>
    </ligand>
</feature>
<evidence type="ECO:0000256" key="3">
    <source>
        <dbReference type="PIRSR" id="PIRSR606689-1"/>
    </source>
</evidence>
<feature type="transmembrane region" description="Helical" evidence="5">
    <location>
        <begin position="12"/>
        <end position="31"/>
    </location>
</feature>
<sequence>MRWYDMLQCKNIAAWIRNIIIFNIGIIIYGINMLHKFCSFSNNNKRGKKKKLKILRYKKVAVLGLRNVGKTSLIKQISATYGNHRRHTLHNTVFVYSVKKRNYLFHLCEFFGCTSVESLSCFHSSRSYDMIMYLIDSTKRNKLVTNITTLKQLLEIAVVNMQVLVVATKQEFSYVITVEEIKQYLKQSIHSHQIEVIGSRANPAFKMILRKNAFKIFEKLFTMALSQDSDESFN</sequence>
<comment type="caution">
    <text evidence="6">The sequence shown here is derived from an EMBL/GenBank/DDBJ whole genome shotgun (WGS) entry which is preliminary data.</text>
</comment>
<proteinExistence type="predicted"/>
<dbReference type="GO" id="GO:0003924">
    <property type="term" value="F:GTPase activity"/>
    <property type="evidence" value="ECO:0007669"/>
    <property type="project" value="InterPro"/>
</dbReference>
<dbReference type="Proteomes" id="UP000279307">
    <property type="component" value="Chromosome 5"/>
</dbReference>
<dbReference type="Gene3D" id="3.40.50.300">
    <property type="entry name" value="P-loop containing nucleotide triphosphate hydrolases"/>
    <property type="match status" value="1"/>
</dbReference>
<dbReference type="InterPro" id="IPR006689">
    <property type="entry name" value="Small_GTPase_ARF/SAR"/>
</dbReference>
<feature type="binding site" evidence="3">
    <location>
        <begin position="64"/>
        <end position="71"/>
    </location>
    <ligand>
        <name>GTP</name>
        <dbReference type="ChEBI" id="CHEBI:37565"/>
    </ligand>
</feature>
<dbReference type="GO" id="GO:0005525">
    <property type="term" value="F:GTP binding"/>
    <property type="evidence" value="ECO:0007669"/>
    <property type="project" value="UniProtKB-KW"/>
</dbReference>
<keyword evidence="4" id="KW-0479">Metal-binding</keyword>
<reference evidence="6" key="1">
    <citation type="journal article" date="2018" name="Genome Res.">
        <title>The genomic architecture and molecular evolution of ant odorant receptors.</title>
        <authorList>
            <person name="McKenzie S.K."/>
            <person name="Kronauer D.J.C."/>
        </authorList>
    </citation>
    <scope>NUCLEOTIDE SEQUENCE [LARGE SCALE GENOMIC DNA]</scope>
    <source>
        <strain evidence="6">Clonal line C1</strain>
    </source>
</reference>
<reference evidence="6" key="2">
    <citation type="submission" date="2018-07" db="EMBL/GenBank/DDBJ databases">
        <authorList>
            <person name="Mckenzie S.K."/>
            <person name="Kronauer D.J.C."/>
        </authorList>
    </citation>
    <scope>NUCLEOTIDE SEQUENCE</scope>
    <source>
        <strain evidence="6">Clonal line C1</strain>
    </source>
</reference>
<keyword evidence="1 3" id="KW-0547">Nucleotide-binding</keyword>
<keyword evidence="5" id="KW-0472">Membrane</keyword>
<organism evidence="6">
    <name type="scientific">Ooceraea biroi</name>
    <name type="common">Clonal raider ant</name>
    <name type="synonym">Cerapachys biroi</name>
    <dbReference type="NCBI Taxonomy" id="2015173"/>
    <lineage>
        <taxon>Eukaryota</taxon>
        <taxon>Metazoa</taxon>
        <taxon>Ecdysozoa</taxon>
        <taxon>Arthropoda</taxon>
        <taxon>Hexapoda</taxon>
        <taxon>Insecta</taxon>
        <taxon>Pterygota</taxon>
        <taxon>Neoptera</taxon>
        <taxon>Endopterygota</taxon>
        <taxon>Hymenoptera</taxon>
        <taxon>Apocrita</taxon>
        <taxon>Aculeata</taxon>
        <taxon>Formicoidea</taxon>
        <taxon>Formicidae</taxon>
        <taxon>Dorylinae</taxon>
        <taxon>Ooceraea</taxon>
    </lineage>
</organism>
<evidence type="ECO:0000256" key="4">
    <source>
        <dbReference type="PIRSR" id="PIRSR606689-2"/>
    </source>
</evidence>
<dbReference type="CDD" id="cd00882">
    <property type="entry name" value="Ras_like_GTPase"/>
    <property type="match status" value="1"/>
</dbReference>
<dbReference type="GO" id="GO:0046872">
    <property type="term" value="F:metal ion binding"/>
    <property type="evidence" value="ECO:0007669"/>
    <property type="project" value="UniProtKB-KW"/>
</dbReference>
<evidence type="ECO:0000256" key="2">
    <source>
        <dbReference type="ARBA" id="ARBA00023134"/>
    </source>
</evidence>
<keyword evidence="5" id="KW-1133">Transmembrane helix</keyword>
<keyword evidence="5" id="KW-0812">Transmembrane</keyword>
<keyword evidence="2 3" id="KW-0342">GTP-binding</keyword>
<feature type="binding site" evidence="4">
    <location>
        <position position="71"/>
    </location>
    <ligand>
        <name>Mg(2+)</name>
        <dbReference type="ChEBI" id="CHEBI:18420"/>
    </ligand>
</feature>
<dbReference type="EMBL" id="QOIP01000005">
    <property type="protein sequence ID" value="RLU22794.1"/>
    <property type="molecule type" value="Genomic_DNA"/>
</dbReference>